<keyword evidence="2" id="KW-1185">Reference proteome</keyword>
<dbReference type="RefSeq" id="WP_345823842.1">
    <property type="nucleotide sequence ID" value="NZ_JBDIML010000001.1"/>
</dbReference>
<reference evidence="1 2" key="1">
    <citation type="submission" date="2024-05" db="EMBL/GenBank/DDBJ databases">
        <authorList>
            <person name="Haq I."/>
            <person name="Ullah Z."/>
            <person name="Ahmad R."/>
            <person name="Li M."/>
            <person name="Tong Y."/>
        </authorList>
    </citation>
    <scope>NUCLEOTIDE SEQUENCE [LARGE SCALE GENOMIC DNA]</scope>
    <source>
        <strain evidence="1 2">16A2E</strain>
    </source>
</reference>
<proteinExistence type="predicted"/>
<dbReference type="Pfam" id="PF14035">
    <property type="entry name" value="YlzJ"/>
    <property type="match status" value="1"/>
</dbReference>
<gene>
    <name evidence="1" type="ORF">ABC228_04265</name>
</gene>
<evidence type="ECO:0000313" key="1">
    <source>
        <dbReference type="EMBL" id="MEN2766391.1"/>
    </source>
</evidence>
<dbReference type="EMBL" id="JBDIML010000001">
    <property type="protein sequence ID" value="MEN2766391.1"/>
    <property type="molecule type" value="Genomic_DNA"/>
</dbReference>
<dbReference type="InterPro" id="IPR025619">
    <property type="entry name" value="YlzJ"/>
</dbReference>
<evidence type="ECO:0000313" key="2">
    <source>
        <dbReference type="Proteomes" id="UP001444625"/>
    </source>
</evidence>
<sequence length="68" mass="7944">MIHYTPLSEHEIFPTSEEDYGNRQCITYDGKPVYVDKNEDGTYQLVQLLSTDPQDFLNERYLPGTFIP</sequence>
<organism evidence="1 2">
    <name type="scientific">Ornithinibacillus xuwenensis</name>
    <dbReference type="NCBI Taxonomy" id="3144668"/>
    <lineage>
        <taxon>Bacteria</taxon>
        <taxon>Bacillati</taxon>
        <taxon>Bacillota</taxon>
        <taxon>Bacilli</taxon>
        <taxon>Bacillales</taxon>
        <taxon>Bacillaceae</taxon>
        <taxon>Ornithinibacillus</taxon>
    </lineage>
</organism>
<comment type="caution">
    <text evidence="1">The sequence shown here is derived from an EMBL/GenBank/DDBJ whole genome shotgun (WGS) entry which is preliminary data.</text>
</comment>
<dbReference type="Proteomes" id="UP001444625">
    <property type="component" value="Unassembled WGS sequence"/>
</dbReference>
<name>A0ABU9XDR5_9BACI</name>
<accession>A0ABU9XDR5</accession>
<protein>
    <submittedName>
        <fullName evidence="1">YlzJ-like family protein</fullName>
    </submittedName>
</protein>